<dbReference type="EMBL" id="CANTFM010000463">
    <property type="protein sequence ID" value="CAI5722274.1"/>
    <property type="molecule type" value="Genomic_DNA"/>
</dbReference>
<keyword evidence="2" id="KW-1185">Reference proteome</keyword>
<reference evidence="1" key="1">
    <citation type="submission" date="2022-12" db="EMBL/GenBank/DDBJ databases">
        <authorList>
            <person name="Webb A."/>
        </authorList>
    </citation>
    <scope>NUCLEOTIDE SEQUENCE</scope>
    <source>
        <strain evidence="1">Pd1</strain>
    </source>
</reference>
<sequence>MYLMVATRLDLAAAVGLLSQFYADPCPTHWQALKRVLRYLQAISAHGLQLSREDGYEVVCGYSDAD</sequence>
<evidence type="ECO:0008006" key="3">
    <source>
        <dbReference type="Google" id="ProtNLM"/>
    </source>
</evidence>
<protein>
    <recommendedName>
        <fullName evidence="3">Reverse transcriptase Ty1/copia-type domain-containing protein</fullName>
    </recommendedName>
</protein>
<accession>A0AAV0TLE6</accession>
<comment type="caution">
    <text evidence="1">The sequence shown here is derived from an EMBL/GenBank/DDBJ whole genome shotgun (WGS) entry which is preliminary data.</text>
</comment>
<dbReference type="PANTHER" id="PTHR11439:SF483">
    <property type="entry name" value="PEPTIDE SYNTHASE GLIP-LIKE, PUTATIVE (AFU_ORTHOLOGUE AFUA_3G12920)-RELATED"/>
    <property type="match status" value="1"/>
</dbReference>
<evidence type="ECO:0000313" key="2">
    <source>
        <dbReference type="Proteomes" id="UP001162029"/>
    </source>
</evidence>
<name>A0AAV0TLE6_9STRA</name>
<gene>
    <name evidence="1" type="ORF">PDE001_LOCUS2645</name>
</gene>
<proteinExistence type="predicted"/>
<dbReference type="Proteomes" id="UP001162029">
    <property type="component" value="Unassembled WGS sequence"/>
</dbReference>
<dbReference type="PANTHER" id="PTHR11439">
    <property type="entry name" value="GAG-POL-RELATED RETROTRANSPOSON"/>
    <property type="match status" value="1"/>
</dbReference>
<dbReference type="AlphaFoldDB" id="A0AAV0TLE6"/>
<evidence type="ECO:0000313" key="1">
    <source>
        <dbReference type="EMBL" id="CAI5722274.1"/>
    </source>
</evidence>
<organism evidence="1 2">
    <name type="scientific">Peronospora destructor</name>
    <dbReference type="NCBI Taxonomy" id="86335"/>
    <lineage>
        <taxon>Eukaryota</taxon>
        <taxon>Sar</taxon>
        <taxon>Stramenopiles</taxon>
        <taxon>Oomycota</taxon>
        <taxon>Peronosporomycetes</taxon>
        <taxon>Peronosporales</taxon>
        <taxon>Peronosporaceae</taxon>
        <taxon>Peronospora</taxon>
    </lineage>
</organism>